<protein>
    <submittedName>
        <fullName evidence="1">Uncharacterized protein</fullName>
    </submittedName>
</protein>
<dbReference type="OrthoDB" id="77564at2759"/>
<dbReference type="Proteomes" id="UP000316079">
    <property type="component" value="Unassembled WGS sequence"/>
</dbReference>
<gene>
    <name evidence="1" type="ORF">DNTS_023521</name>
</gene>
<evidence type="ECO:0000313" key="2">
    <source>
        <dbReference type="Proteomes" id="UP000316079"/>
    </source>
</evidence>
<accession>A0A553MTW1</accession>
<reference evidence="1 2" key="1">
    <citation type="journal article" date="2019" name="Sci. Data">
        <title>Hybrid genome assembly and annotation of Danionella translucida.</title>
        <authorList>
            <person name="Kadobianskyi M."/>
            <person name="Schulze L."/>
            <person name="Schuelke M."/>
            <person name="Judkewitz B."/>
        </authorList>
    </citation>
    <scope>NUCLEOTIDE SEQUENCE [LARGE SCALE GENOMIC DNA]</scope>
    <source>
        <strain evidence="1 2">Bolton</strain>
    </source>
</reference>
<sequence>MHASEQYLDYILDILFCSWSQKPCSRNRSSRGGEHLNEEFLPKHYKSIQGELRKFPKRKGLHDNQESNNPPTCHRMKNACVQTHHTKNNKEELCLNDCVTERVCLE</sequence>
<name>A0A553MTW1_9TELE</name>
<comment type="caution">
    <text evidence="1">The sequence shown here is derived from an EMBL/GenBank/DDBJ whole genome shotgun (WGS) entry which is preliminary data.</text>
</comment>
<organism evidence="1 2">
    <name type="scientific">Danionella cerebrum</name>
    <dbReference type="NCBI Taxonomy" id="2873325"/>
    <lineage>
        <taxon>Eukaryota</taxon>
        <taxon>Metazoa</taxon>
        <taxon>Chordata</taxon>
        <taxon>Craniata</taxon>
        <taxon>Vertebrata</taxon>
        <taxon>Euteleostomi</taxon>
        <taxon>Actinopterygii</taxon>
        <taxon>Neopterygii</taxon>
        <taxon>Teleostei</taxon>
        <taxon>Ostariophysi</taxon>
        <taxon>Cypriniformes</taxon>
        <taxon>Danionidae</taxon>
        <taxon>Danioninae</taxon>
        <taxon>Danionella</taxon>
    </lineage>
</organism>
<evidence type="ECO:0000313" key="1">
    <source>
        <dbReference type="EMBL" id="TRY56620.1"/>
    </source>
</evidence>
<dbReference type="AlphaFoldDB" id="A0A553MTW1"/>
<keyword evidence="2" id="KW-1185">Reference proteome</keyword>
<proteinExistence type="predicted"/>
<dbReference type="EMBL" id="SRMA01027274">
    <property type="protein sequence ID" value="TRY56620.1"/>
    <property type="molecule type" value="Genomic_DNA"/>
</dbReference>